<evidence type="ECO:0000256" key="1">
    <source>
        <dbReference type="ARBA" id="ARBA00023125"/>
    </source>
</evidence>
<dbReference type="PROSITE" id="PS50943">
    <property type="entry name" value="HTH_CROC1"/>
    <property type="match status" value="1"/>
</dbReference>
<sequence>MASLGERLKQARENKGWSQTHVCGNLAISNSRLSGYERNYREPDTKMLTTLASLYEVSIDWLTGMTNQSQREISNQDLDSLISDPELQRWYVSLSHCKEEDLRKLKKIWEIINASKVE</sequence>
<dbReference type="PANTHER" id="PTHR46558:SF13">
    <property type="entry name" value="HTH-TYPE TRANSCRIPTIONAL REGULATOR IMMR"/>
    <property type="match status" value="1"/>
</dbReference>
<comment type="caution">
    <text evidence="3">The sequence shown here is derived from an EMBL/GenBank/DDBJ whole genome shotgun (WGS) entry which is preliminary data.</text>
</comment>
<dbReference type="Pfam" id="PF01381">
    <property type="entry name" value="HTH_3"/>
    <property type="match status" value="1"/>
</dbReference>
<dbReference type="InterPro" id="IPR010982">
    <property type="entry name" value="Lambda_DNA-bd_dom_sf"/>
</dbReference>
<keyword evidence="4" id="KW-1185">Reference proteome</keyword>
<organism evidence="3 4">
    <name type="scientific">Halobacillus seohaensis</name>
    <dbReference type="NCBI Taxonomy" id="447421"/>
    <lineage>
        <taxon>Bacteria</taxon>
        <taxon>Bacillati</taxon>
        <taxon>Bacillota</taxon>
        <taxon>Bacilli</taxon>
        <taxon>Bacillales</taxon>
        <taxon>Bacillaceae</taxon>
        <taxon>Halobacillus</taxon>
    </lineage>
</organism>
<dbReference type="SUPFAM" id="SSF47413">
    <property type="entry name" value="lambda repressor-like DNA-binding domains"/>
    <property type="match status" value="1"/>
</dbReference>
<dbReference type="Gene3D" id="1.10.260.40">
    <property type="entry name" value="lambda repressor-like DNA-binding domains"/>
    <property type="match status" value="1"/>
</dbReference>
<gene>
    <name evidence="3" type="ORF">ACFQIC_14380</name>
</gene>
<reference evidence="4" key="1">
    <citation type="journal article" date="2019" name="Int. J. Syst. Evol. Microbiol.">
        <title>The Global Catalogue of Microorganisms (GCM) 10K type strain sequencing project: providing services to taxonomists for standard genome sequencing and annotation.</title>
        <authorList>
            <consortium name="The Broad Institute Genomics Platform"/>
            <consortium name="The Broad Institute Genome Sequencing Center for Infectious Disease"/>
            <person name="Wu L."/>
            <person name="Ma J."/>
        </authorList>
    </citation>
    <scope>NUCLEOTIDE SEQUENCE [LARGE SCALE GENOMIC DNA]</scope>
    <source>
        <strain evidence="4">CGMCC 4.1621</strain>
    </source>
</reference>
<name>A0ABW2ELQ5_9BACI</name>
<dbReference type="InterPro" id="IPR001387">
    <property type="entry name" value="Cro/C1-type_HTH"/>
</dbReference>
<keyword evidence="1" id="KW-0238">DNA-binding</keyword>
<dbReference type="Proteomes" id="UP001596410">
    <property type="component" value="Unassembled WGS sequence"/>
</dbReference>
<evidence type="ECO:0000259" key="2">
    <source>
        <dbReference type="PROSITE" id="PS50943"/>
    </source>
</evidence>
<dbReference type="CDD" id="cd00093">
    <property type="entry name" value="HTH_XRE"/>
    <property type="match status" value="1"/>
</dbReference>
<dbReference type="EMBL" id="JBHSZV010000037">
    <property type="protein sequence ID" value="MFC7063015.1"/>
    <property type="molecule type" value="Genomic_DNA"/>
</dbReference>
<evidence type="ECO:0000313" key="3">
    <source>
        <dbReference type="EMBL" id="MFC7063015.1"/>
    </source>
</evidence>
<proteinExistence type="predicted"/>
<dbReference type="SMART" id="SM00530">
    <property type="entry name" value="HTH_XRE"/>
    <property type="match status" value="1"/>
</dbReference>
<dbReference type="RefSeq" id="WP_204711540.1">
    <property type="nucleotide sequence ID" value="NZ_JBHSZV010000037.1"/>
</dbReference>
<protein>
    <submittedName>
        <fullName evidence="3">Helix-turn-helix domain-containing protein</fullName>
    </submittedName>
</protein>
<evidence type="ECO:0000313" key="4">
    <source>
        <dbReference type="Proteomes" id="UP001596410"/>
    </source>
</evidence>
<feature type="domain" description="HTH cro/C1-type" evidence="2">
    <location>
        <begin position="8"/>
        <end position="62"/>
    </location>
</feature>
<dbReference type="PANTHER" id="PTHR46558">
    <property type="entry name" value="TRACRIPTIONAL REGULATORY PROTEIN-RELATED-RELATED"/>
    <property type="match status" value="1"/>
</dbReference>
<accession>A0ABW2ELQ5</accession>